<gene>
    <name evidence="7" type="primary">LOC112216959</name>
</gene>
<evidence type="ECO:0000313" key="8">
    <source>
        <dbReference type="Proteomes" id="UP000694402"/>
    </source>
</evidence>
<evidence type="ECO:0000256" key="1">
    <source>
        <dbReference type="ARBA" id="ARBA00004487"/>
    </source>
</evidence>
<dbReference type="InterPro" id="IPR025110">
    <property type="entry name" value="AMP-bd_C"/>
</dbReference>
<evidence type="ECO:0000259" key="6">
    <source>
        <dbReference type="PROSITE" id="PS51912"/>
    </source>
</evidence>
<comment type="similarity">
    <text evidence="2">Belongs to the DIP2 family.</text>
</comment>
<dbReference type="InterPro" id="IPR045851">
    <property type="entry name" value="AMP-bd_C_sf"/>
</dbReference>
<reference evidence="7" key="2">
    <citation type="submission" date="2025-09" db="UniProtKB">
        <authorList>
            <consortium name="Ensembl"/>
        </authorList>
    </citation>
    <scope>IDENTIFICATION</scope>
</reference>
<dbReference type="Ensembl" id="ENSOTST00005024756.2">
    <property type="protein sequence ID" value="ENSOTSP00005022868.2"/>
    <property type="gene ID" value="ENSOTSG00005006303.2"/>
</dbReference>
<protein>
    <recommendedName>
        <fullName evidence="6">DMAP1-binding domain-containing protein</fullName>
    </recommendedName>
</protein>
<evidence type="ECO:0000256" key="4">
    <source>
        <dbReference type="ARBA" id="ARBA00023273"/>
    </source>
</evidence>
<reference evidence="7" key="1">
    <citation type="submission" date="2025-08" db="UniProtKB">
        <authorList>
            <consortium name="Ensembl"/>
        </authorList>
    </citation>
    <scope>IDENTIFICATION</scope>
</reference>
<dbReference type="Pfam" id="PF23024">
    <property type="entry name" value="AMP-dom_DIP2-like"/>
    <property type="match status" value="1"/>
</dbReference>
<feature type="compositionally biased region" description="Polar residues" evidence="5">
    <location>
        <begin position="87"/>
        <end position="97"/>
    </location>
</feature>
<evidence type="ECO:0000256" key="2">
    <source>
        <dbReference type="ARBA" id="ARBA00007735"/>
    </source>
</evidence>
<feature type="compositionally biased region" description="Low complexity" evidence="5">
    <location>
        <begin position="149"/>
        <end position="160"/>
    </location>
</feature>
<keyword evidence="4" id="KW-0966">Cell projection</keyword>
<dbReference type="PROSITE" id="PS51912">
    <property type="entry name" value="DMAP1_BIND"/>
    <property type="match status" value="1"/>
</dbReference>
<comment type="subcellular location">
    <subcellularLocation>
        <location evidence="1">Cell projection</location>
        <location evidence="1">Neuron projection</location>
    </subcellularLocation>
</comment>
<sequence>MADRGVDMLALPKEVKDQLAELDLELSEGDITQKGYEKKRTKLLLPFFIHTPGKKQTNIHTEAVQAALAKHKEEKMALPMPTKRRSTYVQSPINNCTPPDSSSSSEDEGALLRQSSVGAGLGAPAPSSLLQPPSLQSPDSWINRSVQGSSTSSSASSASSTLSHGEMCVTVFASPHPGVPVNSRVSTKIQQLLNTLKRPKRPPLSEFFVDDQEEIVEVPQPDPNTPRPEGRQIIPVKGEPLGVVSNWPPALQAALARWGATQGKSPALTALDITGKSLYTLTYGKLWSRSVKLAYTLLNKLGPKNEQVLKPGDRVALVYPNSDPGMFWVAFYGCLLAEVIPVPIEVPLSRKDAGSSQVGFLLGSCGVTLALTSEICLKGLPKTPTGEILQFKGWPQLKWVVTDSKYLTKPGKDWQPHIPTANTDPAYIEYKASKEGTVMGVAVSKVAMLTHCQALTQACNYCEGETLVNVLDFKKDMGLWHGVLTSVMNRIHTISVPYAVMKACPLSWVQRVHIHKARVALVKCRDLHWAMMAHREQRDTSLASLRMLIVADGANPWSVSSCDAFLNVFQIHGLKPEVICPCATSPEAMTVAIRRPGVPGTPLPARAILSMGGLSHGVIRVNTEDKNSALTVQDVGHVMPGALMCIVKPEGPPQLCKTDEIGEIVVNSRAGGNMYYGLPGVTKNTFEVIPVNALGAPIGEIPFVRSGLLGFVGPGSLIFVVGKNEGLLMVSGRRHNADDLVATALAVEPVKTVYRGRIAVFSVTVFYDERIVVVAEQRPDASEEDSFQWMSRVLQAIDSIHQVGLYCLALVPANTLPKTHLGGIHIFETKQHFLDGNLHPCNILMCPHTCVTNLPKPRQKQPPHPQNLAATLPTVRMIIDVSKAACILTTQNLMRILRSKEAAATLNIKTWPTIIDTDDLPRHRPPTIYKPPTAEMIAYLDFSVSTTGMLTGVKISHSAVSALCRSIKLQCELYSSRQIAICLDPYCGLGFVLWCLASVYSGHQSILIPPMELESCLPLWLSTLSQYRIRDTFCSYSVMELCTKGIGTQTEILKARGLNLSCVRSCVVIAEERPRLALTMSFSKLFKDLGLSPRAVSTAFGSRVNLAICMQGTTGPDPSTVYVDMKSLRHDRVRLVERGAPQSLPLMESGKILPGVRVIIVNPETRGPLGDSHLGEIWINSPHSASGYYTIYGEESLQADHFNTKLSFGDPTTLWARTGYLGFVKRTELLDAAGPNANDRHDALFVVGSLDETLELRGLRYHPIDIETSVSRAHRSIAESAVFTWTNLLVVVAELCGSEQDALDLVPLVTNVVLEEHHLIVGVVVIVDPGVIPINSRGEKQRMHLRDSFLADQLDPIYVAYNM</sequence>
<evidence type="ECO:0000256" key="5">
    <source>
        <dbReference type="SAM" id="MobiDB-lite"/>
    </source>
</evidence>
<feature type="compositionally biased region" description="Polar residues" evidence="5">
    <location>
        <begin position="139"/>
        <end position="148"/>
    </location>
</feature>
<dbReference type="InterPro" id="IPR037337">
    <property type="entry name" value="Dip2-like_dom"/>
</dbReference>
<dbReference type="Proteomes" id="UP000694402">
    <property type="component" value="Unassembled WGS sequence"/>
</dbReference>
<keyword evidence="3" id="KW-0524">Neurogenesis</keyword>
<dbReference type="InterPro" id="IPR010506">
    <property type="entry name" value="DMAP1-bd"/>
</dbReference>
<dbReference type="InterPro" id="IPR000873">
    <property type="entry name" value="AMP-dep_synth/lig_dom"/>
</dbReference>
<organism evidence="7 8">
    <name type="scientific">Oncorhynchus tshawytscha</name>
    <name type="common">Chinook salmon</name>
    <name type="synonym">Salmo tshawytscha</name>
    <dbReference type="NCBI Taxonomy" id="74940"/>
    <lineage>
        <taxon>Eukaryota</taxon>
        <taxon>Metazoa</taxon>
        <taxon>Chordata</taxon>
        <taxon>Craniata</taxon>
        <taxon>Vertebrata</taxon>
        <taxon>Euteleostomi</taxon>
        <taxon>Actinopterygii</taxon>
        <taxon>Neopterygii</taxon>
        <taxon>Teleostei</taxon>
        <taxon>Protacanthopterygii</taxon>
        <taxon>Salmoniformes</taxon>
        <taxon>Salmonidae</taxon>
        <taxon>Salmoninae</taxon>
        <taxon>Oncorhynchus</taxon>
    </lineage>
</organism>
<dbReference type="GO" id="GO:0043005">
    <property type="term" value="C:neuron projection"/>
    <property type="evidence" value="ECO:0007669"/>
    <property type="project" value="UniProtKB-SubCell"/>
</dbReference>
<dbReference type="FunFam" id="3.30.300.30:FF:000003">
    <property type="entry name" value="DIP2 disco-interacting protein 2 homolog A"/>
    <property type="match status" value="1"/>
</dbReference>
<dbReference type="PANTHER" id="PTHR22754">
    <property type="entry name" value="DISCO-INTERACTING PROTEIN 2 DIP2 -RELATED"/>
    <property type="match status" value="1"/>
</dbReference>
<name>A0A8C8D7C5_ONCTS</name>
<dbReference type="PANTHER" id="PTHR22754:SF38">
    <property type="entry name" value="DISCO-INTERACTING PROTEIN 2 HOMOLOG B"/>
    <property type="match status" value="1"/>
</dbReference>
<dbReference type="Gene3D" id="3.30.300.30">
    <property type="match status" value="2"/>
</dbReference>
<dbReference type="InterPro" id="IPR042099">
    <property type="entry name" value="ANL_N_sf"/>
</dbReference>
<dbReference type="CDD" id="cd05905">
    <property type="entry name" value="Dip2"/>
    <property type="match status" value="2"/>
</dbReference>
<dbReference type="GeneTree" id="ENSGT00950000182997"/>
<evidence type="ECO:0000256" key="3">
    <source>
        <dbReference type="ARBA" id="ARBA00022902"/>
    </source>
</evidence>
<accession>A0A8C8D7C5</accession>
<dbReference type="Pfam" id="PF00501">
    <property type="entry name" value="AMP-binding"/>
    <property type="match status" value="2"/>
</dbReference>
<dbReference type="SMART" id="SM01137">
    <property type="entry name" value="DMAP_binding"/>
    <property type="match status" value="1"/>
</dbReference>
<feature type="region of interest" description="Disordered" evidence="5">
    <location>
        <begin position="76"/>
        <end position="160"/>
    </location>
</feature>
<dbReference type="Pfam" id="PF06464">
    <property type="entry name" value="DMAP_binding"/>
    <property type="match status" value="1"/>
</dbReference>
<dbReference type="FunFam" id="3.30.300.30:FF:000001">
    <property type="entry name" value="DIP2 disco-interacting protein 2 homolog C"/>
    <property type="match status" value="1"/>
</dbReference>
<dbReference type="GO" id="GO:0007399">
    <property type="term" value="P:nervous system development"/>
    <property type="evidence" value="ECO:0007669"/>
    <property type="project" value="UniProtKB-KW"/>
</dbReference>
<dbReference type="FunFam" id="3.40.50.12780:FF:000002">
    <property type="entry name" value="Disco interacting protein 2 homolog B"/>
    <property type="match status" value="1"/>
</dbReference>
<dbReference type="SUPFAM" id="SSF56801">
    <property type="entry name" value="Acetyl-CoA synthetase-like"/>
    <property type="match status" value="2"/>
</dbReference>
<feature type="domain" description="DMAP1-binding" evidence="6">
    <location>
        <begin position="7"/>
        <end position="109"/>
    </location>
</feature>
<feature type="compositionally biased region" description="Low complexity" evidence="5">
    <location>
        <begin position="123"/>
        <end position="138"/>
    </location>
</feature>
<dbReference type="Gene3D" id="3.40.50.12780">
    <property type="entry name" value="N-terminal domain of ligase-like"/>
    <property type="match status" value="2"/>
</dbReference>
<evidence type="ECO:0000313" key="7">
    <source>
        <dbReference type="Ensembl" id="ENSOTSP00005022868.2"/>
    </source>
</evidence>
<proteinExistence type="inferred from homology"/>
<keyword evidence="8" id="KW-1185">Reference proteome</keyword>